<dbReference type="WBParaSite" id="SMRG1_22500.1">
    <property type="protein sequence ID" value="SMRG1_22500.1"/>
    <property type="gene ID" value="SMRG1_22500"/>
</dbReference>
<protein>
    <submittedName>
        <fullName evidence="2">Uncharacterized protein</fullName>
    </submittedName>
</protein>
<evidence type="ECO:0000313" key="2">
    <source>
        <dbReference type="WBParaSite" id="SMRG1_22500.1"/>
    </source>
</evidence>
<sequence length="63" mass="7418">MMNYRTAIYPITCFDFDGQGRVCNVPRGLFFIPNLSLDSTIYSFQLFPFFCKSIHTFRCVTYI</sequence>
<reference evidence="2" key="1">
    <citation type="submission" date="2023-11" db="UniProtKB">
        <authorList>
            <consortium name="WormBaseParasite"/>
        </authorList>
    </citation>
    <scope>IDENTIFICATION</scope>
</reference>
<accession>A0AA84ZBK4</accession>
<name>A0AA84ZBK4_9TREM</name>
<dbReference type="Proteomes" id="UP000050790">
    <property type="component" value="Unassembled WGS sequence"/>
</dbReference>
<evidence type="ECO:0000313" key="1">
    <source>
        <dbReference type="Proteomes" id="UP000050790"/>
    </source>
</evidence>
<dbReference type="AlphaFoldDB" id="A0AA84ZBK4"/>
<proteinExistence type="predicted"/>
<organism evidence="1 2">
    <name type="scientific">Schistosoma margrebowiei</name>
    <dbReference type="NCBI Taxonomy" id="48269"/>
    <lineage>
        <taxon>Eukaryota</taxon>
        <taxon>Metazoa</taxon>
        <taxon>Spiralia</taxon>
        <taxon>Lophotrochozoa</taxon>
        <taxon>Platyhelminthes</taxon>
        <taxon>Trematoda</taxon>
        <taxon>Digenea</taxon>
        <taxon>Strigeidida</taxon>
        <taxon>Schistosomatoidea</taxon>
        <taxon>Schistosomatidae</taxon>
        <taxon>Schistosoma</taxon>
    </lineage>
</organism>